<dbReference type="OrthoDB" id="5292592at2"/>
<dbReference type="RefSeq" id="WP_078922583.1">
    <property type="nucleotide sequence ID" value="NZ_FUYB01000009.1"/>
</dbReference>
<name>A0A1T4WV85_9GAMM</name>
<dbReference type="Proteomes" id="UP000190460">
    <property type="component" value="Unassembled WGS sequence"/>
</dbReference>
<keyword evidence="4 6" id="KW-1133">Transmembrane helix</keyword>
<organism evidence="8 9">
    <name type="scientific">Thiothrix eikelboomii</name>
    <dbReference type="NCBI Taxonomy" id="92487"/>
    <lineage>
        <taxon>Bacteria</taxon>
        <taxon>Pseudomonadati</taxon>
        <taxon>Pseudomonadota</taxon>
        <taxon>Gammaproteobacteria</taxon>
        <taxon>Thiotrichales</taxon>
        <taxon>Thiotrichaceae</taxon>
        <taxon>Thiothrix</taxon>
    </lineage>
</organism>
<dbReference type="PANTHER" id="PTHR30287:SF1">
    <property type="entry name" value="INNER MEMBRANE PROTEIN"/>
    <property type="match status" value="1"/>
</dbReference>
<gene>
    <name evidence="8" type="ORF">SAMN02745130_02117</name>
</gene>
<evidence type="ECO:0000259" key="7">
    <source>
        <dbReference type="Pfam" id="PF02687"/>
    </source>
</evidence>
<dbReference type="Pfam" id="PF02687">
    <property type="entry name" value="FtsX"/>
    <property type="match status" value="2"/>
</dbReference>
<comment type="subcellular location">
    <subcellularLocation>
        <location evidence="1">Cell membrane</location>
        <topology evidence="1">Multi-pass membrane protein</topology>
    </subcellularLocation>
</comment>
<sequence>MASYWQQWVRRWRLSEMRLLFLALWISALAVAAVGFFTDRVESAMERQASQVLGGDLVLSSSRPLPDEYRQLATRLGAKMAEVVSFRSMLSVGETAQLVQVKAVSTNYPLIGELQAANNLTAAGVKAQLPASGELGAEPRLFHALPAPVGATVKLGRSEFILSSVVTKDPAQGVNFFQLAPQVMMPLADLPATGLLSPASRAEFSLLFTGSERVIRELKASLQAKLAPTERVRTLQEGAQNVQQALQRAGRFLGLAALLSVVLAGAAIVLTAASLVRHETAAVAVLKAFGLARRRILVDYLGNLWFLALVAGILGALVGFFLQTLLAHWLVQVVAIELPPASWTSAWVSIVTALVMVTGFALPALLRLLDTSPMQILQGSLQAPTALVGVFMLSILPAIFLLMWIQARELSLTLWVFLGLLVAVVLFWWLAKLSLNGMARLSTRQGWQGLALLRHGRRSLLLVVVFAMGLFTLLLLTALRTDLIGRWQASVPADAPNYFLINIQATDQANLENFLKQQNIQANLYPMIRGRLVEINGQPVTADDYPKPEAKRMLEREFNLSSFAVFPESNTLLAGQWFDANTQGFSIEKGIGETLGFNLGDRLSFDIAGQRFTETITSVREVRWDSMQPNFFVVAAPGSLLDKPYTLITSLHLAPNQPELIPTMIRQFPSITAIDTSAVLGQVRSLVEQATLAVQGVFAFTLVTGLLVLWSALQAQKPERQREIAVLKSLGANSRSLRRRIWLEFLWLGGLAGGLAGLLTLLAANLLGFYLFDLGLSLNPWLVILGALAGAGLVATAAWLNLRSLLQVVPMVLLKT</sequence>
<proteinExistence type="predicted"/>
<dbReference type="EMBL" id="FUYB01000009">
    <property type="protein sequence ID" value="SKA80778.1"/>
    <property type="molecule type" value="Genomic_DNA"/>
</dbReference>
<dbReference type="InterPro" id="IPR038766">
    <property type="entry name" value="Membrane_comp_ABC_pdt"/>
</dbReference>
<dbReference type="STRING" id="92487.SAMN02745130_02117"/>
<reference evidence="8 9" key="1">
    <citation type="submission" date="2017-02" db="EMBL/GenBank/DDBJ databases">
        <authorList>
            <person name="Peterson S.W."/>
        </authorList>
    </citation>
    <scope>NUCLEOTIDE SEQUENCE [LARGE SCALE GENOMIC DNA]</scope>
    <source>
        <strain evidence="8 9">ATCC 49788</strain>
    </source>
</reference>
<feature type="domain" description="ABC3 transporter permease C-terminal" evidence="7">
    <location>
        <begin position="697"/>
        <end position="806"/>
    </location>
</feature>
<accession>A0A1T4WV85</accession>
<dbReference type="AlphaFoldDB" id="A0A1T4WV85"/>
<keyword evidence="5 6" id="KW-0472">Membrane</keyword>
<feature type="transmembrane region" description="Helical" evidence="6">
    <location>
        <begin position="386"/>
        <end position="406"/>
    </location>
</feature>
<keyword evidence="3 6" id="KW-0812">Transmembrane</keyword>
<feature type="transmembrane region" description="Helical" evidence="6">
    <location>
        <begin position="692"/>
        <end position="713"/>
    </location>
</feature>
<dbReference type="PANTHER" id="PTHR30287">
    <property type="entry name" value="MEMBRANE COMPONENT OF PREDICTED ABC SUPERFAMILY METABOLITE UPTAKE TRANSPORTER"/>
    <property type="match status" value="1"/>
</dbReference>
<evidence type="ECO:0000256" key="4">
    <source>
        <dbReference type="ARBA" id="ARBA00022989"/>
    </source>
</evidence>
<feature type="transmembrane region" description="Helical" evidence="6">
    <location>
        <begin position="346"/>
        <end position="366"/>
    </location>
</feature>
<feature type="domain" description="ABC3 transporter permease C-terminal" evidence="7">
    <location>
        <begin position="255"/>
        <end position="373"/>
    </location>
</feature>
<keyword evidence="2" id="KW-1003">Cell membrane</keyword>
<keyword evidence="9" id="KW-1185">Reference proteome</keyword>
<evidence type="ECO:0000256" key="6">
    <source>
        <dbReference type="SAM" id="Phobius"/>
    </source>
</evidence>
<evidence type="ECO:0000256" key="3">
    <source>
        <dbReference type="ARBA" id="ARBA00022692"/>
    </source>
</evidence>
<feature type="transmembrane region" description="Helical" evidence="6">
    <location>
        <begin position="412"/>
        <end position="431"/>
    </location>
</feature>
<evidence type="ECO:0000313" key="9">
    <source>
        <dbReference type="Proteomes" id="UP000190460"/>
    </source>
</evidence>
<dbReference type="GO" id="GO:0005886">
    <property type="term" value="C:plasma membrane"/>
    <property type="evidence" value="ECO:0007669"/>
    <property type="project" value="UniProtKB-SubCell"/>
</dbReference>
<feature type="transmembrane region" description="Helical" evidence="6">
    <location>
        <begin position="460"/>
        <end position="479"/>
    </location>
</feature>
<feature type="transmembrane region" description="Helical" evidence="6">
    <location>
        <begin position="778"/>
        <end position="802"/>
    </location>
</feature>
<feature type="transmembrane region" description="Helical" evidence="6">
    <location>
        <begin position="297"/>
        <end position="326"/>
    </location>
</feature>
<dbReference type="InterPro" id="IPR003838">
    <property type="entry name" value="ABC3_permease_C"/>
</dbReference>
<feature type="transmembrane region" description="Helical" evidence="6">
    <location>
        <begin position="745"/>
        <end position="772"/>
    </location>
</feature>
<evidence type="ECO:0000256" key="1">
    <source>
        <dbReference type="ARBA" id="ARBA00004651"/>
    </source>
</evidence>
<evidence type="ECO:0000313" key="8">
    <source>
        <dbReference type="EMBL" id="SKA80778.1"/>
    </source>
</evidence>
<evidence type="ECO:0000256" key="2">
    <source>
        <dbReference type="ARBA" id="ARBA00022475"/>
    </source>
</evidence>
<feature type="transmembrane region" description="Helical" evidence="6">
    <location>
        <begin position="252"/>
        <end position="276"/>
    </location>
</feature>
<protein>
    <submittedName>
        <fullName evidence="8">Putative ABC transport system permease protein</fullName>
    </submittedName>
</protein>
<evidence type="ECO:0000256" key="5">
    <source>
        <dbReference type="ARBA" id="ARBA00023136"/>
    </source>
</evidence>